<keyword evidence="2" id="KW-1185">Reference proteome</keyword>
<gene>
    <name evidence="1" type="ORF">SCOCK_160022</name>
</gene>
<dbReference type="AlphaFoldDB" id="A0A9W4E2U7"/>
<dbReference type="Proteomes" id="UP001152519">
    <property type="component" value="Unassembled WGS sequence"/>
</dbReference>
<comment type="caution">
    <text evidence="1">The sequence shown here is derived from an EMBL/GenBank/DDBJ whole genome shotgun (WGS) entry which is preliminary data.</text>
</comment>
<evidence type="ECO:0000313" key="2">
    <source>
        <dbReference type="Proteomes" id="UP001152519"/>
    </source>
</evidence>
<dbReference type="EMBL" id="CAJSLV010000044">
    <property type="protein sequence ID" value="CAG6392240.1"/>
    <property type="molecule type" value="Genomic_DNA"/>
</dbReference>
<organism evidence="1 2">
    <name type="scientific">Actinacidiphila cocklensis</name>
    <dbReference type="NCBI Taxonomy" id="887465"/>
    <lineage>
        <taxon>Bacteria</taxon>
        <taxon>Bacillati</taxon>
        <taxon>Actinomycetota</taxon>
        <taxon>Actinomycetes</taxon>
        <taxon>Kitasatosporales</taxon>
        <taxon>Streptomycetaceae</taxon>
        <taxon>Actinacidiphila</taxon>
    </lineage>
</organism>
<sequence length="55" mass="6083">MIPLGTSRRHRRGPPFRGATVPVCADRLVMRRSDMTCARSEGIRHGLRIDLPVGG</sequence>
<proteinExistence type="predicted"/>
<protein>
    <submittedName>
        <fullName evidence="1">Uncharacterized protein</fullName>
    </submittedName>
</protein>
<reference evidence="1" key="1">
    <citation type="submission" date="2021-05" db="EMBL/GenBank/DDBJ databases">
        <authorList>
            <person name="Arsene-Ploetze F."/>
        </authorList>
    </citation>
    <scope>NUCLEOTIDE SEQUENCE</scope>
    <source>
        <strain evidence="1">DSM 42138</strain>
    </source>
</reference>
<name>A0A9W4E2U7_9ACTN</name>
<evidence type="ECO:0000313" key="1">
    <source>
        <dbReference type="EMBL" id="CAG6392240.1"/>
    </source>
</evidence>
<accession>A0A9W4E2U7</accession>